<protein>
    <submittedName>
        <fullName evidence="1">Uncharacterized protein</fullName>
    </submittedName>
</protein>
<organism evidence="1 2">
    <name type="scientific">Paragonimus westermani</name>
    <dbReference type="NCBI Taxonomy" id="34504"/>
    <lineage>
        <taxon>Eukaryota</taxon>
        <taxon>Metazoa</taxon>
        <taxon>Spiralia</taxon>
        <taxon>Lophotrochozoa</taxon>
        <taxon>Platyhelminthes</taxon>
        <taxon>Trematoda</taxon>
        <taxon>Digenea</taxon>
        <taxon>Plagiorchiida</taxon>
        <taxon>Troglotremata</taxon>
        <taxon>Troglotrematidae</taxon>
        <taxon>Paragonimus</taxon>
    </lineage>
</organism>
<dbReference type="Proteomes" id="UP000699462">
    <property type="component" value="Unassembled WGS sequence"/>
</dbReference>
<evidence type="ECO:0000313" key="1">
    <source>
        <dbReference type="EMBL" id="KAF8563927.1"/>
    </source>
</evidence>
<dbReference type="AlphaFoldDB" id="A0A8T0DB37"/>
<sequence>MLSCLIDSKNVHYSHQCSNVRCRFKNVVRYLFLAALRENNVSSWVKLGNYLQKLSFLTEDLNADAEITYYGKRSIAQLLDILDQSSESISHMSKTRLLPIVEVLKSTFNFIEPNHEQPQCVTDDQTHPFTEIALMRTSQHNLTTLWECVFNKFYRPIDSLDKEIVSLLCWGSSGNSFSCQNANILLKLRHAADFTKSMRPVNDLVDFQNPANGQDVRKTMNSQNFNFDDDDFKSLRIFYPKNGFEAVTYFAICCKFGFHGYMFFQRGQSRSLNDSPYDLEPKEILEVSIVLVYLENTFSFLTTYM</sequence>
<name>A0A8T0DB37_9TREM</name>
<keyword evidence="2" id="KW-1185">Reference proteome</keyword>
<proteinExistence type="predicted"/>
<accession>A0A8T0DB37</accession>
<evidence type="ECO:0000313" key="2">
    <source>
        <dbReference type="Proteomes" id="UP000699462"/>
    </source>
</evidence>
<dbReference type="EMBL" id="JTDF01010263">
    <property type="protein sequence ID" value="KAF8563927.1"/>
    <property type="molecule type" value="Genomic_DNA"/>
</dbReference>
<reference evidence="1 2" key="1">
    <citation type="submission" date="2019-07" db="EMBL/GenBank/DDBJ databases">
        <title>Annotation for the trematode Paragonimus westermani.</title>
        <authorList>
            <person name="Choi Y.-J."/>
        </authorList>
    </citation>
    <scope>NUCLEOTIDE SEQUENCE [LARGE SCALE GENOMIC DNA]</scope>
    <source>
        <strain evidence="1">180907_Pwestermani</strain>
    </source>
</reference>
<gene>
    <name evidence="1" type="ORF">P879_11775</name>
</gene>
<dbReference type="OrthoDB" id="10336915at2759"/>
<comment type="caution">
    <text evidence="1">The sequence shown here is derived from an EMBL/GenBank/DDBJ whole genome shotgun (WGS) entry which is preliminary data.</text>
</comment>